<dbReference type="HOGENOM" id="CLU_012431_6_1_3"/>
<accession>K9US27</accession>
<dbReference type="Pfam" id="PF03781">
    <property type="entry name" value="FGE-sulfatase"/>
    <property type="match status" value="1"/>
</dbReference>
<dbReference type="KEGG" id="cmp:Cha6605_6429"/>
<dbReference type="InterPro" id="IPR042095">
    <property type="entry name" value="SUMF_sf"/>
</dbReference>
<name>K9US27_CHAP6</name>
<gene>
    <name evidence="2" type="ORF">Cha6605_6429</name>
</gene>
<proteinExistence type="predicted"/>
<dbReference type="RefSeq" id="WP_015162896.1">
    <property type="nucleotide sequence ID" value="NC_019698.1"/>
</dbReference>
<dbReference type="SUPFAM" id="SSF56436">
    <property type="entry name" value="C-type lectin-like"/>
    <property type="match status" value="1"/>
</dbReference>
<dbReference type="Proteomes" id="UP000010366">
    <property type="component" value="Plasmid pCHA6605.02"/>
</dbReference>
<dbReference type="OrthoDB" id="3981129at2"/>
<dbReference type="Pfam" id="PF00069">
    <property type="entry name" value="Pkinase"/>
    <property type="match status" value="1"/>
</dbReference>
<dbReference type="SMART" id="SM00220">
    <property type="entry name" value="S_TKc"/>
    <property type="match status" value="1"/>
</dbReference>
<dbReference type="GO" id="GO:0004672">
    <property type="term" value="F:protein kinase activity"/>
    <property type="evidence" value="ECO:0007669"/>
    <property type="project" value="InterPro"/>
</dbReference>
<dbReference type="Gene3D" id="3.90.1580.10">
    <property type="entry name" value="paralog of FGE (formylglycine-generating enzyme)"/>
    <property type="match status" value="1"/>
</dbReference>
<geneLocation type="plasmid" evidence="2 3">
    <name>pCHA6605.02</name>
</geneLocation>
<dbReference type="InterPro" id="IPR051043">
    <property type="entry name" value="Sulfatase_Mod_Factor_Kinase"/>
</dbReference>
<dbReference type="GO" id="GO:0120147">
    <property type="term" value="F:formylglycine-generating oxidase activity"/>
    <property type="evidence" value="ECO:0007669"/>
    <property type="project" value="TreeGrafter"/>
</dbReference>
<dbReference type="GO" id="GO:0005524">
    <property type="term" value="F:ATP binding"/>
    <property type="evidence" value="ECO:0007669"/>
    <property type="project" value="InterPro"/>
</dbReference>
<protein>
    <recommendedName>
        <fullName evidence="1">Protein kinase domain-containing protein</fullName>
    </recommendedName>
</protein>
<evidence type="ECO:0000313" key="2">
    <source>
        <dbReference type="EMBL" id="AFY97246.1"/>
    </source>
</evidence>
<dbReference type="InterPro" id="IPR011009">
    <property type="entry name" value="Kinase-like_dom_sf"/>
</dbReference>
<dbReference type="InterPro" id="IPR016187">
    <property type="entry name" value="CTDL_fold"/>
</dbReference>
<dbReference type="SUPFAM" id="SSF56112">
    <property type="entry name" value="Protein kinase-like (PK-like)"/>
    <property type="match status" value="1"/>
</dbReference>
<sequence length="584" mass="66809">MKISRQSIKKIGDVLNKATSKFRKDDSLIKIGDVFDNQYEVDGIEDHKLTWICRVFDIKDPTKKYIAKRWKNLVEDRELIEREIRIISLIADPNTGVIPQLVRPSNQYGWIIYEYIDGKQLVEEVNANVRYDSKKAINLIIELCDLLKPIHQRGIVHRRIDLKHIIRRTQDRKLFIVDFSESQRIDIDTEIEPYERIATDFTPPQLNSTTPKFDEDIYSIGIIALLSLTRFNSLSSLVNEEEVDGALAWAKHANEADIGLIKVVSQMIDKSSRIRYQNIEEVLDAINNIEIELQPKSNPTIQIPTIEPDVKLPSNHLQLSTIQSSTKHSQLSTIQSQNIEPEIKLPSKHSQPSSYVSTKFLPTMVTIESGSFMMGSAEKRSERPAHQVSIATFQMSATPITQAQWKYVMESDLNPSHHQGDNYPVESITWLEAREFCKKLSSLSQDGKVYRLPSESEWEYACKANTNTMFYFGDDLDSLQANFANNEGTSTEVKRFKANHFGLYDMHGNVWEWCEDSYVTGYKDAPIDGSAVTKTEETNNDEKVVRGGAWNTNKFSCSSTSRYSIQKNESNNNCGFRVVTDIQK</sequence>
<dbReference type="InterPro" id="IPR005532">
    <property type="entry name" value="SUMF_dom"/>
</dbReference>
<reference evidence="2 3" key="1">
    <citation type="submission" date="2012-05" db="EMBL/GenBank/DDBJ databases">
        <title>Finished plasmid 2 of genome of Chamaesiphon sp. PCC 6605.</title>
        <authorList>
            <consortium name="US DOE Joint Genome Institute"/>
            <person name="Gugger M."/>
            <person name="Coursin T."/>
            <person name="Rippka R."/>
            <person name="Tandeau De Marsac N."/>
            <person name="Huntemann M."/>
            <person name="Wei C.-L."/>
            <person name="Han J."/>
            <person name="Detter J.C."/>
            <person name="Han C."/>
            <person name="Tapia R."/>
            <person name="Chen A."/>
            <person name="Kyrpides N."/>
            <person name="Mavromatis K."/>
            <person name="Markowitz V."/>
            <person name="Szeto E."/>
            <person name="Ivanova N."/>
            <person name="Pagani I."/>
            <person name="Pati A."/>
            <person name="Goodwin L."/>
            <person name="Nordberg H.P."/>
            <person name="Cantor M.N."/>
            <person name="Hua S.X."/>
            <person name="Woyke T."/>
            <person name="Kerfeld C.A."/>
        </authorList>
    </citation>
    <scope>NUCLEOTIDE SEQUENCE [LARGE SCALE GENOMIC DNA]</scope>
    <source>
        <strain evidence="3">ATCC 27169 / PCC 6605</strain>
        <plasmid evidence="3">Plasmid pCHA6605.02</plasmid>
    </source>
</reference>
<dbReference type="PROSITE" id="PS50011">
    <property type="entry name" value="PROTEIN_KINASE_DOM"/>
    <property type="match status" value="1"/>
</dbReference>
<dbReference type="InterPro" id="IPR000719">
    <property type="entry name" value="Prot_kinase_dom"/>
</dbReference>
<organism evidence="2 3">
    <name type="scientific">Chamaesiphon minutus (strain ATCC 27169 / PCC 6605)</name>
    <dbReference type="NCBI Taxonomy" id="1173020"/>
    <lineage>
        <taxon>Bacteria</taxon>
        <taxon>Bacillati</taxon>
        <taxon>Cyanobacteriota</taxon>
        <taxon>Cyanophyceae</taxon>
        <taxon>Gomontiellales</taxon>
        <taxon>Chamaesiphonaceae</taxon>
        <taxon>Chamaesiphon</taxon>
    </lineage>
</organism>
<dbReference type="PATRIC" id="fig|1173020.3.peg.7358"/>
<evidence type="ECO:0000259" key="1">
    <source>
        <dbReference type="PROSITE" id="PS50011"/>
    </source>
</evidence>
<dbReference type="AlphaFoldDB" id="K9US27"/>
<keyword evidence="3" id="KW-1185">Reference proteome</keyword>
<evidence type="ECO:0000313" key="3">
    <source>
        <dbReference type="Proteomes" id="UP000010366"/>
    </source>
</evidence>
<keyword evidence="2" id="KW-0614">Plasmid</keyword>
<dbReference type="PANTHER" id="PTHR23150">
    <property type="entry name" value="SULFATASE MODIFYING FACTOR 1, 2"/>
    <property type="match status" value="1"/>
</dbReference>
<dbReference type="PANTHER" id="PTHR23150:SF19">
    <property type="entry name" value="FORMYLGLYCINE-GENERATING ENZYME"/>
    <property type="match status" value="1"/>
</dbReference>
<dbReference type="Gene3D" id="1.10.510.10">
    <property type="entry name" value="Transferase(Phosphotransferase) domain 1"/>
    <property type="match status" value="1"/>
</dbReference>
<feature type="domain" description="Protein kinase" evidence="1">
    <location>
        <begin position="5"/>
        <end position="306"/>
    </location>
</feature>
<dbReference type="EMBL" id="CP003602">
    <property type="protein sequence ID" value="AFY97246.1"/>
    <property type="molecule type" value="Genomic_DNA"/>
</dbReference>